<evidence type="ECO:0000256" key="5">
    <source>
        <dbReference type="ARBA" id="ARBA00048336"/>
    </source>
</evidence>
<feature type="domain" description="FCP1 homology" evidence="9">
    <location>
        <begin position="151"/>
        <end position="315"/>
    </location>
</feature>
<sequence length="996" mass="113799">MRSPFEIEIDQLKMAERTISIFQQQTKPIKICKWKIRTGTRISIGCPILIYDFEEATKPEQRKLKSTQAGTVHQILVLEGQIVKPGEVLLELIPCSHPTIMNDMCAECGADLRKNDDISIASVPMIHAIPDLKVSEEVAQRIGKADNERLLKDRKLVLLVDLDQTLIHTTNDNIPPNIKDVYHFQLHGSNSPWYHTRLRPGTHKFLRNIHDYYELHICTFGARNYAHMIAMFLDADQNIFSNRILSRDECFDPTSKKANLSALFPCGDNMVCIIDDREDVWSHATNLIHVKPYHFFQHTGDINAPPGLDKHENDKLVKGIDLTKVSTKKNNTKVTSEENDNSSRDVETNPEDKEDKTVTDDKTVSEEKTVTEDKTITEDKTVTEDKIVSEEKTVTDNGNSEEDKTSKLEENANKDEVENNSQCKTENKETVDEESKKQEADKHLVNNKDDEKDVEKKNNENAADENMNENSEITKTKPEEPKNNETESNSENKNSDKENKKDKSDKSEKPEELIDIDDPDDYLIYLEEILKHIHQEFYKQYDELEAGEVPDLKQVIPTVRSNILEGCRLVFSGLVPTHINLEQSKAYLVARGLGATVTQDIEDTTTHLVAVRPGTAKVNSGRRKKKLKIVTPDWLWCCAERWEHVDERIFPLNSKGSKNRHPPPHCSSPEHITSYPEHGMPDTRKRTPSGKFMDTINPLMSFSSDDIADMDKEKKAQYRSRRIEKNIFKTNKRQKTDSDKDDTTEEGYPESQMNSQQINRDFPETGDSNQTKVENHVDELSSERQLSSDKHEDAVVNWSSYLRNGVDRKTVHHLRKKYRIAKNLKAPKMNSEVKACLRRHHVRNDEALSQLQNNLGRSLTAIGSLVDKLVANPEEVKAEQIISILTDSAKLQSSVHHGMSLFRRYPATFKATDTARKILPKCPIDSYLFGKDLETNIVTKESSELNKTLILAENHISTVGYSDDDRVECPDNLVCGLNEESKTEDLQYKQSDEFME</sequence>
<keyword evidence="2 6" id="KW-0378">Hydrolase</keyword>
<dbReference type="PROSITE" id="PS50969">
    <property type="entry name" value="FCP1"/>
    <property type="match status" value="1"/>
</dbReference>
<feature type="domain" description="BRCT" evidence="8">
    <location>
        <begin position="559"/>
        <end position="652"/>
    </location>
</feature>
<comment type="function">
    <text evidence="6">This promotes the activity of RNA polymerase II.</text>
</comment>
<evidence type="ECO:0000256" key="2">
    <source>
        <dbReference type="ARBA" id="ARBA00022801"/>
    </source>
</evidence>
<protein>
    <recommendedName>
        <fullName evidence="6">RNA polymerase II subunit A C-terminal domain phosphatase</fullName>
        <ecNumber evidence="6">3.1.3.16</ecNumber>
    </recommendedName>
</protein>
<evidence type="ECO:0000313" key="10">
    <source>
        <dbReference type="EnsemblMetazoa" id="XP_050513724.1"/>
    </source>
</evidence>
<dbReference type="CDD" id="cd17729">
    <property type="entry name" value="BRCT_CTDP1"/>
    <property type="match status" value="1"/>
</dbReference>
<comment type="catalytic activity">
    <reaction evidence="5 6">
        <text>O-phospho-L-threonyl-[protein] + H2O = L-threonyl-[protein] + phosphate</text>
        <dbReference type="Rhea" id="RHEA:47004"/>
        <dbReference type="Rhea" id="RHEA-COMP:11060"/>
        <dbReference type="Rhea" id="RHEA-COMP:11605"/>
        <dbReference type="ChEBI" id="CHEBI:15377"/>
        <dbReference type="ChEBI" id="CHEBI:30013"/>
        <dbReference type="ChEBI" id="CHEBI:43474"/>
        <dbReference type="ChEBI" id="CHEBI:61977"/>
        <dbReference type="EC" id="3.1.3.16"/>
    </reaction>
</comment>
<dbReference type="Gene3D" id="1.10.287.10">
    <property type="entry name" value="S15/NS1, RNA-binding"/>
    <property type="match status" value="1"/>
</dbReference>
<dbReference type="InterPro" id="IPR036412">
    <property type="entry name" value="HAD-like_sf"/>
</dbReference>
<comment type="subcellular location">
    <subcellularLocation>
        <location evidence="1 6">Nucleus</location>
    </subcellularLocation>
</comment>
<feature type="compositionally biased region" description="Basic and acidic residues" evidence="7">
    <location>
        <begin position="773"/>
        <end position="788"/>
    </location>
</feature>
<evidence type="ECO:0000259" key="9">
    <source>
        <dbReference type="PROSITE" id="PS50969"/>
    </source>
</evidence>
<keyword evidence="3 6" id="KW-0539">Nucleus</keyword>
<organism evidence="10 11">
    <name type="scientific">Diabrotica virgifera virgifera</name>
    <name type="common">western corn rootworm</name>
    <dbReference type="NCBI Taxonomy" id="50390"/>
    <lineage>
        <taxon>Eukaryota</taxon>
        <taxon>Metazoa</taxon>
        <taxon>Ecdysozoa</taxon>
        <taxon>Arthropoda</taxon>
        <taxon>Hexapoda</taxon>
        <taxon>Insecta</taxon>
        <taxon>Pterygota</taxon>
        <taxon>Neoptera</taxon>
        <taxon>Endopterygota</taxon>
        <taxon>Coleoptera</taxon>
        <taxon>Polyphaga</taxon>
        <taxon>Cucujiformia</taxon>
        <taxon>Chrysomeloidea</taxon>
        <taxon>Chrysomelidae</taxon>
        <taxon>Galerucinae</taxon>
        <taxon>Diabroticina</taxon>
        <taxon>Diabroticites</taxon>
        <taxon>Diabrotica</taxon>
    </lineage>
</organism>
<feature type="compositionally biased region" description="Basic and acidic residues" evidence="7">
    <location>
        <begin position="493"/>
        <end position="512"/>
    </location>
</feature>
<feature type="compositionally biased region" description="Basic and acidic residues" evidence="7">
    <location>
        <begin position="401"/>
        <end position="417"/>
    </location>
</feature>
<dbReference type="PANTHER" id="PTHR23081">
    <property type="entry name" value="RNA POLYMERASE II CTD PHOSPHATASE"/>
    <property type="match status" value="1"/>
</dbReference>
<dbReference type="PANTHER" id="PTHR23081:SF36">
    <property type="entry name" value="RNA POLYMERASE II SUBUNIT A C-TERMINAL DOMAIN PHOSPHATASE"/>
    <property type="match status" value="1"/>
</dbReference>
<proteinExistence type="predicted"/>
<dbReference type="InterPro" id="IPR004274">
    <property type="entry name" value="FCP1_dom"/>
</dbReference>
<dbReference type="Proteomes" id="UP001652700">
    <property type="component" value="Unplaced"/>
</dbReference>
<comment type="catalytic activity">
    <reaction evidence="4 6">
        <text>O-phospho-L-seryl-[protein] + H2O = L-seryl-[protein] + phosphate</text>
        <dbReference type="Rhea" id="RHEA:20629"/>
        <dbReference type="Rhea" id="RHEA-COMP:9863"/>
        <dbReference type="Rhea" id="RHEA-COMP:11604"/>
        <dbReference type="ChEBI" id="CHEBI:15377"/>
        <dbReference type="ChEBI" id="CHEBI:29999"/>
        <dbReference type="ChEBI" id="CHEBI:43474"/>
        <dbReference type="ChEBI" id="CHEBI:83421"/>
        <dbReference type="EC" id="3.1.3.16"/>
    </reaction>
</comment>
<dbReference type="EC" id="3.1.3.16" evidence="6"/>
<feature type="region of interest" description="Disordered" evidence="7">
    <location>
        <begin position="655"/>
        <end position="692"/>
    </location>
</feature>
<dbReference type="NCBIfam" id="TIGR02250">
    <property type="entry name" value="FCP1_euk"/>
    <property type="match status" value="1"/>
</dbReference>
<evidence type="ECO:0000256" key="6">
    <source>
        <dbReference type="RuleBase" id="RU366066"/>
    </source>
</evidence>
<dbReference type="InterPro" id="IPR023214">
    <property type="entry name" value="HAD_sf"/>
</dbReference>
<dbReference type="EnsemblMetazoa" id="XM_050657767.1">
    <property type="protein sequence ID" value="XP_050513724.1"/>
    <property type="gene ID" value="LOC126889453"/>
</dbReference>
<feature type="region of interest" description="Disordered" evidence="7">
    <location>
        <begin position="328"/>
        <end position="514"/>
    </location>
</feature>
<keyword evidence="11" id="KW-1185">Reference proteome</keyword>
<evidence type="ECO:0000256" key="4">
    <source>
        <dbReference type="ARBA" id="ARBA00047761"/>
    </source>
</evidence>
<feature type="compositionally biased region" description="Basic and acidic residues" evidence="7">
    <location>
        <begin position="341"/>
        <end position="394"/>
    </location>
</feature>
<accession>A0ABM5KU55</accession>
<dbReference type="Pfam" id="PF00533">
    <property type="entry name" value="BRCT"/>
    <property type="match status" value="1"/>
</dbReference>
<feature type="compositionally biased region" description="Basic and acidic residues" evidence="7">
    <location>
        <begin position="472"/>
        <end position="485"/>
    </location>
</feature>
<reference evidence="10" key="1">
    <citation type="submission" date="2025-05" db="UniProtKB">
        <authorList>
            <consortium name="EnsemblMetazoa"/>
        </authorList>
    </citation>
    <scope>IDENTIFICATION</scope>
</reference>
<dbReference type="CDD" id="cd07521">
    <property type="entry name" value="HAD_FCP1-like"/>
    <property type="match status" value="1"/>
</dbReference>
<dbReference type="InterPro" id="IPR011947">
    <property type="entry name" value="FCP1_euk"/>
</dbReference>
<dbReference type="Pfam" id="PF03031">
    <property type="entry name" value="NIF"/>
    <property type="match status" value="1"/>
</dbReference>
<dbReference type="GeneID" id="126889453"/>
<dbReference type="Gene3D" id="3.40.50.1000">
    <property type="entry name" value="HAD superfamily/HAD-like"/>
    <property type="match status" value="1"/>
</dbReference>
<dbReference type="Gene3D" id="2.40.50.100">
    <property type="match status" value="1"/>
</dbReference>
<dbReference type="SMART" id="SM00577">
    <property type="entry name" value="CPDc"/>
    <property type="match status" value="1"/>
</dbReference>
<dbReference type="PROSITE" id="PS50172">
    <property type="entry name" value="BRCT"/>
    <property type="match status" value="1"/>
</dbReference>
<dbReference type="SMART" id="SM00292">
    <property type="entry name" value="BRCT"/>
    <property type="match status" value="1"/>
</dbReference>
<dbReference type="InterPro" id="IPR036420">
    <property type="entry name" value="BRCT_dom_sf"/>
</dbReference>
<dbReference type="InterPro" id="IPR001357">
    <property type="entry name" value="BRCT_dom"/>
</dbReference>
<dbReference type="SUPFAM" id="SSF56784">
    <property type="entry name" value="HAD-like"/>
    <property type="match status" value="1"/>
</dbReference>
<feature type="compositionally biased region" description="Basic and acidic residues" evidence="7">
    <location>
        <begin position="425"/>
        <end position="459"/>
    </location>
</feature>
<dbReference type="Gene3D" id="3.40.50.10190">
    <property type="entry name" value="BRCT domain"/>
    <property type="match status" value="1"/>
</dbReference>
<feature type="compositionally biased region" description="Basic and acidic residues" evidence="7">
    <location>
        <begin position="712"/>
        <end position="727"/>
    </location>
</feature>
<evidence type="ECO:0000256" key="3">
    <source>
        <dbReference type="ARBA" id="ARBA00023242"/>
    </source>
</evidence>
<name>A0ABM5KU55_DIAVI</name>
<dbReference type="SUPFAM" id="SSF52113">
    <property type="entry name" value="BRCT domain"/>
    <property type="match status" value="1"/>
</dbReference>
<evidence type="ECO:0000313" key="11">
    <source>
        <dbReference type="Proteomes" id="UP001652700"/>
    </source>
</evidence>
<evidence type="ECO:0000256" key="1">
    <source>
        <dbReference type="ARBA" id="ARBA00004123"/>
    </source>
</evidence>
<evidence type="ECO:0000259" key="8">
    <source>
        <dbReference type="PROSITE" id="PS50172"/>
    </source>
</evidence>
<dbReference type="RefSeq" id="XP_050513724.1">
    <property type="nucleotide sequence ID" value="XM_050657767.1"/>
</dbReference>
<evidence type="ECO:0000256" key="7">
    <source>
        <dbReference type="SAM" id="MobiDB-lite"/>
    </source>
</evidence>
<dbReference type="InterPro" id="IPR039189">
    <property type="entry name" value="Fcp1"/>
</dbReference>
<feature type="region of interest" description="Disordered" evidence="7">
    <location>
        <begin position="712"/>
        <end position="788"/>
    </location>
</feature>
<feature type="compositionally biased region" description="Acidic residues" evidence="7">
    <location>
        <begin position="739"/>
        <end position="748"/>
    </location>
</feature>